<accession>A0A369K807</accession>
<dbReference type="AlphaFoldDB" id="A0A369K807"/>
<proteinExistence type="predicted"/>
<organism evidence="2 3">
    <name type="scientific">Hypsizygus marmoreus</name>
    <name type="common">White beech mushroom</name>
    <name type="synonym">Agaricus marmoreus</name>
    <dbReference type="NCBI Taxonomy" id="39966"/>
    <lineage>
        <taxon>Eukaryota</taxon>
        <taxon>Fungi</taxon>
        <taxon>Dikarya</taxon>
        <taxon>Basidiomycota</taxon>
        <taxon>Agaricomycotina</taxon>
        <taxon>Agaricomycetes</taxon>
        <taxon>Agaricomycetidae</taxon>
        <taxon>Agaricales</taxon>
        <taxon>Tricholomatineae</taxon>
        <taxon>Lyophyllaceae</taxon>
        <taxon>Hypsizygus</taxon>
    </lineage>
</organism>
<dbReference type="STRING" id="39966.A0A369K807"/>
<gene>
    <name evidence="2" type="ORF">Hypma_015693</name>
</gene>
<dbReference type="Pfam" id="PF12937">
    <property type="entry name" value="F-box-like"/>
    <property type="match status" value="1"/>
</dbReference>
<dbReference type="Gene3D" id="1.20.1280.50">
    <property type="match status" value="1"/>
</dbReference>
<dbReference type="OrthoDB" id="3174109at2759"/>
<sequence length="522" mass="58836">MSPASSSHHQPLSSLPVELLIDILCALDCPALLACRQVSKLFDALISQISSLQLVIELYAAGQEDGPKPTFGPAARLEALEKHQAAWDNFDWTKDQSIPMLGGGLWELYGGVLAQSTTDGAICLRRLASDCRSIPELEWTVGGFGFPVRDFSLDPSQDLLVLVEAPKWSGPNPDHNYRFHLRTLSSGGQHPLAFNPAVICHPQTTEDMQMTYTMQISEDHFGVLFNSLNDGENEFCIWEWKSGRREVDLTGDEIRSFSFFSGQCVVLALLNVSEQTLDLEPILLVLDFTKESDEIHDVTDVENGVSFPYPRLHPDAGPVKFEIRSDPAPAFIPDPSLHVPFFTARHNRLFIASLSVLFQGRLQCILLFAPFVTFRSCLDNLTAGQTVVDWNIWGPTGSRIIVPRRHPSDVWVCYVNGSKYAALQKKKNRIAVEVYDFNRWQLQRTSQKDREANPGVRYEMDKSVFEAGSVFEHQVETSLPYRLRTLPLDTRYTSNLAIMCSEDNLIIVDTHVDRREYRVLSF</sequence>
<dbReference type="InParanoid" id="A0A369K807"/>
<dbReference type="Proteomes" id="UP000076154">
    <property type="component" value="Unassembled WGS sequence"/>
</dbReference>
<dbReference type="InterPro" id="IPR036047">
    <property type="entry name" value="F-box-like_dom_sf"/>
</dbReference>
<name>A0A369K807_HYPMA</name>
<evidence type="ECO:0000313" key="2">
    <source>
        <dbReference type="EMBL" id="RDB28805.1"/>
    </source>
</evidence>
<evidence type="ECO:0000259" key="1">
    <source>
        <dbReference type="PROSITE" id="PS50181"/>
    </source>
</evidence>
<dbReference type="SUPFAM" id="SSF81383">
    <property type="entry name" value="F-box domain"/>
    <property type="match status" value="1"/>
</dbReference>
<reference evidence="2" key="1">
    <citation type="submission" date="2018-04" db="EMBL/GenBank/DDBJ databases">
        <title>Whole genome sequencing of Hypsizygus marmoreus.</title>
        <authorList>
            <person name="Choi I.-G."/>
            <person name="Min B."/>
            <person name="Kim J.-G."/>
            <person name="Kim S."/>
            <person name="Oh Y.-L."/>
            <person name="Kong W.-S."/>
            <person name="Park H."/>
            <person name="Jeong J."/>
            <person name="Song E.-S."/>
        </authorList>
    </citation>
    <scope>NUCLEOTIDE SEQUENCE [LARGE SCALE GENOMIC DNA]</scope>
    <source>
        <strain evidence="2">51987-8</strain>
    </source>
</reference>
<dbReference type="EMBL" id="LUEZ02000010">
    <property type="protein sequence ID" value="RDB28805.1"/>
    <property type="molecule type" value="Genomic_DNA"/>
</dbReference>
<dbReference type="InterPro" id="IPR001810">
    <property type="entry name" value="F-box_dom"/>
</dbReference>
<keyword evidence="3" id="KW-1185">Reference proteome</keyword>
<dbReference type="PROSITE" id="PS50181">
    <property type="entry name" value="FBOX"/>
    <property type="match status" value="1"/>
</dbReference>
<protein>
    <recommendedName>
        <fullName evidence="1">F-box domain-containing protein</fullName>
    </recommendedName>
</protein>
<evidence type="ECO:0000313" key="3">
    <source>
        <dbReference type="Proteomes" id="UP000076154"/>
    </source>
</evidence>
<comment type="caution">
    <text evidence="2">The sequence shown here is derived from an EMBL/GenBank/DDBJ whole genome shotgun (WGS) entry which is preliminary data.</text>
</comment>
<feature type="domain" description="F-box" evidence="1">
    <location>
        <begin position="9"/>
        <end position="58"/>
    </location>
</feature>